<dbReference type="RefSeq" id="WP_109349132.1">
    <property type="nucleotide sequence ID" value="NZ_BJUE01000042.1"/>
</dbReference>
<proteinExistence type="inferred from homology"/>
<dbReference type="InterPro" id="IPR022398">
    <property type="entry name" value="Peptidase_S8_His-AS"/>
</dbReference>
<dbReference type="Gene3D" id="2.60.120.380">
    <property type="match status" value="3"/>
</dbReference>
<protein>
    <submittedName>
        <fullName evidence="12">Subtilisin family serine protease</fullName>
    </submittedName>
    <submittedName>
        <fullName evidence="11">Thermophilic serine proteinase</fullName>
        <ecNumber evidence="11">3.4.21.-</ecNumber>
    </submittedName>
</protein>
<feature type="active site" description="Charge relay system" evidence="5 6">
    <location>
        <position position="185"/>
    </location>
</feature>
<dbReference type="Proteomes" id="UP000254330">
    <property type="component" value="Unassembled WGS sequence"/>
</dbReference>
<dbReference type="PANTHER" id="PTHR43806:SF11">
    <property type="entry name" value="CEREVISIN-RELATED"/>
    <property type="match status" value="1"/>
</dbReference>
<evidence type="ECO:0000313" key="12">
    <source>
        <dbReference type="EMBL" id="TDR40907.1"/>
    </source>
</evidence>
<dbReference type="GO" id="GO:0004252">
    <property type="term" value="F:serine-type endopeptidase activity"/>
    <property type="evidence" value="ECO:0007669"/>
    <property type="project" value="UniProtKB-UniRule"/>
</dbReference>
<dbReference type="InterPro" id="IPR054399">
    <property type="entry name" value="Fervidolysin-like_N_prodom"/>
</dbReference>
<feature type="active site" description="Charge relay system" evidence="5 6">
    <location>
        <position position="343"/>
    </location>
</feature>
<evidence type="ECO:0000256" key="3">
    <source>
        <dbReference type="ARBA" id="ARBA00022801"/>
    </source>
</evidence>
<dbReference type="GO" id="GO:0006508">
    <property type="term" value="P:proteolysis"/>
    <property type="evidence" value="ECO:0007669"/>
    <property type="project" value="UniProtKB-KW"/>
</dbReference>
<feature type="signal peptide" evidence="8">
    <location>
        <begin position="1"/>
        <end position="27"/>
    </location>
</feature>
<dbReference type="InterPro" id="IPR015500">
    <property type="entry name" value="Peptidase_S8_subtilisin-rel"/>
</dbReference>
<evidence type="ECO:0000259" key="10">
    <source>
        <dbReference type="Pfam" id="PF22148"/>
    </source>
</evidence>
<dbReference type="Pfam" id="PF00082">
    <property type="entry name" value="Peptidase_S8"/>
    <property type="match status" value="1"/>
</dbReference>
<keyword evidence="4 6" id="KW-0720">Serine protease</keyword>
<accession>A0A8B4QAJ5</accession>
<dbReference type="EC" id="3.4.21.-" evidence="11"/>
<dbReference type="InterPro" id="IPR036852">
    <property type="entry name" value="Peptidase_S8/S53_dom_sf"/>
</dbReference>
<dbReference type="Gene3D" id="3.40.50.200">
    <property type="entry name" value="Peptidase S8/S53 domain"/>
    <property type="match status" value="1"/>
</dbReference>
<evidence type="ECO:0000256" key="7">
    <source>
        <dbReference type="RuleBase" id="RU003355"/>
    </source>
</evidence>
<dbReference type="Pfam" id="PF22148">
    <property type="entry name" value="Fervidolysin_NPro-like"/>
    <property type="match status" value="1"/>
</dbReference>
<evidence type="ECO:0000259" key="9">
    <source>
        <dbReference type="Pfam" id="PF00082"/>
    </source>
</evidence>
<comment type="caution">
    <text evidence="11">The sequence shown here is derived from an EMBL/GenBank/DDBJ whole genome shotgun (WGS) entry which is preliminary data.</text>
</comment>
<evidence type="ECO:0000313" key="14">
    <source>
        <dbReference type="Proteomes" id="UP000294641"/>
    </source>
</evidence>
<dbReference type="InterPro" id="IPR023827">
    <property type="entry name" value="Peptidase_S8_Asp-AS"/>
</dbReference>
<dbReference type="EMBL" id="SNZG01000007">
    <property type="protein sequence ID" value="TDR40907.1"/>
    <property type="molecule type" value="Genomic_DNA"/>
</dbReference>
<dbReference type="PROSITE" id="PS00136">
    <property type="entry name" value="SUBTILASE_ASP"/>
    <property type="match status" value="1"/>
</dbReference>
<dbReference type="PROSITE" id="PS00137">
    <property type="entry name" value="SUBTILASE_HIS"/>
    <property type="match status" value="1"/>
</dbReference>
<dbReference type="PANTHER" id="PTHR43806">
    <property type="entry name" value="PEPTIDASE S8"/>
    <property type="match status" value="1"/>
</dbReference>
<dbReference type="SUPFAM" id="SSF52743">
    <property type="entry name" value="Subtilisin-like"/>
    <property type="match status" value="1"/>
</dbReference>
<dbReference type="PRINTS" id="PR00723">
    <property type="entry name" value="SUBTILISIN"/>
</dbReference>
<evidence type="ECO:0000256" key="2">
    <source>
        <dbReference type="ARBA" id="ARBA00022670"/>
    </source>
</evidence>
<keyword evidence="3 6" id="KW-0378">Hydrolase</keyword>
<keyword evidence="14" id="KW-1185">Reference proteome</keyword>
<organism evidence="11 13">
    <name type="scientific">Kurthia zopfii</name>
    <dbReference type="NCBI Taxonomy" id="1650"/>
    <lineage>
        <taxon>Bacteria</taxon>
        <taxon>Bacillati</taxon>
        <taxon>Bacillota</taxon>
        <taxon>Bacilli</taxon>
        <taxon>Bacillales</taxon>
        <taxon>Caryophanaceae</taxon>
        <taxon>Kurthia</taxon>
    </lineage>
</organism>
<feature type="active site" description="Charge relay system" evidence="5 6">
    <location>
        <position position="153"/>
    </location>
</feature>
<evidence type="ECO:0000256" key="6">
    <source>
        <dbReference type="PROSITE-ProRule" id="PRU01240"/>
    </source>
</evidence>
<gene>
    <name evidence="12" type="ORF">DFR61_10722</name>
    <name evidence="11" type="ORF">NCTC10597_01435</name>
</gene>
<evidence type="ECO:0000313" key="11">
    <source>
        <dbReference type="EMBL" id="STX09739.1"/>
    </source>
</evidence>
<dbReference type="InterPro" id="IPR000209">
    <property type="entry name" value="Peptidase_S8/S53_dom"/>
</dbReference>
<evidence type="ECO:0000256" key="4">
    <source>
        <dbReference type="ARBA" id="ARBA00022825"/>
    </source>
</evidence>
<dbReference type="EMBL" id="UGNP01000001">
    <property type="protein sequence ID" value="STX09739.1"/>
    <property type="molecule type" value="Genomic_DNA"/>
</dbReference>
<dbReference type="PROSITE" id="PS00138">
    <property type="entry name" value="SUBTILASE_SER"/>
    <property type="match status" value="1"/>
</dbReference>
<comment type="similarity">
    <text evidence="1 6 7">Belongs to the peptidase S8 family.</text>
</comment>
<dbReference type="InterPro" id="IPR050131">
    <property type="entry name" value="Peptidase_S8_subtilisin-like"/>
</dbReference>
<reference evidence="11 13" key="1">
    <citation type="submission" date="2018-06" db="EMBL/GenBank/DDBJ databases">
        <authorList>
            <consortium name="Pathogen Informatics"/>
            <person name="Doyle S."/>
        </authorList>
    </citation>
    <scope>NUCLEOTIDE SEQUENCE [LARGE SCALE GENOMIC DNA]</scope>
    <source>
        <strain evidence="11 13">NCTC10597</strain>
    </source>
</reference>
<sequence>MKNPIKAVLTSVAAASLVFTAMPTAQAKSPVLQATAKKAAINSSNHFENNTLVVQYRSPFTYDEIRNLNGSIKRQINELNTVVLKFKNEESFKNAATKLAQSNKVEKLSLSPKYTFFGSVDDKDYFQYTHSSLHTKSAYKVSNKKNVKVAVIDSGVDFNHPELKGKVTTSINVADPMKKSVAMSHGTHVAGIIAAKMNNQIGGYGVYPNASILSYDVFNGEEYANAYDVANAIIKATKSGTKIINMSIGGFEESPVLESAINYAHAKGVTIFAASGNEDTNSPSLPASYEHVISVGSTNENQKRSEFSNYGPSLDIMAPGENIYSTSYNNERGSTFEFMSGTSMASPNAAGYAAMLVSKHKKISPDQIEYILKQTAKDRGAKGYDLKYGYGLIQPLKAVKYDYKKIPSLTSKKWTNASILKDAKVMPGSTIITSKLTKPNEKSWRKVKVKKGQYVQAKLDSGKNKDLKLSFKSFGKKPITTAINDVASGKTEAGYVKAKEDGYIAIGVNDVFGQVNSDYTLQVLTLDAAPKDEATSEKPMEVTSNKTVKNLYMSPTTSGVDTDTFHFKATKDELVQVNTSKLPGVNLGIEIYKKEDLYGDGDHGPLVSINKNGIGEAEYASFVSKAGEDYYVVVSNASNSANLPTDDLMNQLQLGMAKPKASMLPYSLTLSGKDVPKDEDPIIYSNDDGSAVHVDKPNAGYSLEKLFTKYGRDFDFKKGMSGYLQGSNDIDGYYFKTTTDGFYEFSTVVAHDVEQPSVTIYEVSTDPKTGVKSEQFYASNSTEDGVMKPKAIASLKAKTTYLVEVGIGSNGSIPQKGYKIIGKKLKSNVADAYEMNDEPNKAKNINAGKTVKGNFSKPNDVDFYYFTAPSNGLYQLKMEGSYFDDALYSDQWHNYYTKAVSFYKDTNGNRKLDAKEMSTVKPLPEDLTGEAVTGSIEAKKGEKFFIVTQANAFTTKDTFSIYPYELQLKKAATKDEDAKNKVKNNKPSHPIKFKKYASDEYAKKGYMNPGYMNGDTDWYSFNSKVKHNVAISVEGPEEMDPVIEIYAKGKLVKKFDYYGKGDSEIGDLVFNKKTQYYIKVRDRHGSSFVDPYEISLALY</sequence>
<reference evidence="12 14" key="2">
    <citation type="submission" date="2019-03" db="EMBL/GenBank/DDBJ databases">
        <title>Genomic Encyclopedia of Type Strains, Phase IV (KMG-IV): sequencing the most valuable type-strain genomes for metagenomic binning, comparative biology and taxonomic classification.</title>
        <authorList>
            <person name="Goeker M."/>
        </authorList>
    </citation>
    <scope>NUCLEOTIDE SEQUENCE [LARGE SCALE GENOMIC DNA]</scope>
    <source>
        <strain evidence="12 14">DSM 20580</strain>
    </source>
</reference>
<feature type="domain" description="Peptidase S8/S53" evidence="9">
    <location>
        <begin position="145"/>
        <end position="391"/>
    </location>
</feature>
<dbReference type="SUPFAM" id="SSF89260">
    <property type="entry name" value="Collagen-binding domain"/>
    <property type="match status" value="1"/>
</dbReference>
<dbReference type="PROSITE" id="PS51892">
    <property type="entry name" value="SUBTILASE"/>
    <property type="match status" value="1"/>
</dbReference>
<evidence type="ECO:0000256" key="5">
    <source>
        <dbReference type="PIRSR" id="PIRSR615500-1"/>
    </source>
</evidence>
<dbReference type="OrthoDB" id="9798386at2"/>
<keyword evidence="8" id="KW-0732">Signal</keyword>
<evidence type="ECO:0000256" key="1">
    <source>
        <dbReference type="ARBA" id="ARBA00011073"/>
    </source>
</evidence>
<feature type="domain" description="Fervidolysin-like N-terminal prodomain" evidence="10">
    <location>
        <begin position="35"/>
        <end position="106"/>
    </location>
</feature>
<evidence type="ECO:0000256" key="8">
    <source>
        <dbReference type="SAM" id="SignalP"/>
    </source>
</evidence>
<feature type="chain" id="PRO_5032951482" evidence="8">
    <location>
        <begin position="28"/>
        <end position="1099"/>
    </location>
</feature>
<dbReference type="InterPro" id="IPR023828">
    <property type="entry name" value="Peptidase_S8_Ser-AS"/>
</dbReference>
<name>A0A8B4QAJ5_9BACL</name>
<dbReference type="AlphaFoldDB" id="A0A8B4QAJ5"/>
<keyword evidence="2 6" id="KW-0645">Protease</keyword>
<dbReference type="Proteomes" id="UP000294641">
    <property type="component" value="Unassembled WGS sequence"/>
</dbReference>
<evidence type="ECO:0000313" key="13">
    <source>
        <dbReference type="Proteomes" id="UP000254330"/>
    </source>
</evidence>